<accession>A0ABV7SYA4</accession>
<dbReference type="Proteomes" id="UP001595713">
    <property type="component" value="Unassembled WGS sequence"/>
</dbReference>
<name>A0ABV7SYA4_9SPHN</name>
<evidence type="ECO:0000313" key="1">
    <source>
        <dbReference type="EMBL" id="MFC3581882.1"/>
    </source>
</evidence>
<dbReference type="EMBL" id="JBHRXP010000009">
    <property type="protein sequence ID" value="MFC3581882.1"/>
    <property type="molecule type" value="Genomic_DNA"/>
</dbReference>
<keyword evidence="2" id="KW-1185">Reference proteome</keyword>
<dbReference type="RefSeq" id="WP_261294696.1">
    <property type="nucleotide sequence ID" value="NZ_JANQBK010000009.1"/>
</dbReference>
<organism evidence="1 2">
    <name type="scientific">Sphingomonas hylomeconis</name>
    <dbReference type="NCBI Taxonomy" id="1395958"/>
    <lineage>
        <taxon>Bacteria</taxon>
        <taxon>Pseudomonadati</taxon>
        <taxon>Pseudomonadota</taxon>
        <taxon>Alphaproteobacteria</taxon>
        <taxon>Sphingomonadales</taxon>
        <taxon>Sphingomonadaceae</taxon>
        <taxon>Sphingomonas</taxon>
    </lineage>
</organism>
<sequence length="50" mass="5887">MDETRIEFVQRKSKPRQKKRRLDVMPSHMLLIVTLALIACAGAFSVWYDH</sequence>
<gene>
    <name evidence="1" type="ORF">ACFONA_17060</name>
</gene>
<evidence type="ECO:0000313" key="2">
    <source>
        <dbReference type="Proteomes" id="UP001595713"/>
    </source>
</evidence>
<comment type="caution">
    <text evidence="1">The sequence shown here is derived from an EMBL/GenBank/DDBJ whole genome shotgun (WGS) entry which is preliminary data.</text>
</comment>
<proteinExistence type="predicted"/>
<reference evidence="2" key="1">
    <citation type="journal article" date="2019" name="Int. J. Syst. Evol. Microbiol.">
        <title>The Global Catalogue of Microorganisms (GCM) 10K type strain sequencing project: providing services to taxonomists for standard genome sequencing and annotation.</title>
        <authorList>
            <consortium name="The Broad Institute Genomics Platform"/>
            <consortium name="The Broad Institute Genome Sequencing Center for Infectious Disease"/>
            <person name="Wu L."/>
            <person name="Ma J."/>
        </authorList>
    </citation>
    <scope>NUCLEOTIDE SEQUENCE [LARGE SCALE GENOMIC DNA]</scope>
    <source>
        <strain evidence="2">KCTC 42739</strain>
    </source>
</reference>
<protein>
    <submittedName>
        <fullName evidence="1">Uncharacterized protein</fullName>
    </submittedName>
</protein>